<dbReference type="Pfam" id="PF00036">
    <property type="entry name" value="EF-hand_1"/>
    <property type="match status" value="1"/>
</dbReference>
<evidence type="ECO:0000313" key="4">
    <source>
        <dbReference type="Proteomes" id="UP000092461"/>
    </source>
</evidence>
<keyword evidence="1" id="KW-0106">Calcium</keyword>
<dbReference type="GO" id="GO:0005509">
    <property type="term" value="F:calcium ion binding"/>
    <property type="evidence" value="ECO:0007669"/>
    <property type="project" value="InterPro"/>
</dbReference>
<dbReference type="Proteomes" id="UP000092461">
    <property type="component" value="Unassembled WGS sequence"/>
</dbReference>
<dbReference type="Gene3D" id="1.10.238.10">
    <property type="entry name" value="EF-hand"/>
    <property type="match status" value="1"/>
</dbReference>
<reference evidence="3" key="1">
    <citation type="submission" date="2020-05" db="UniProtKB">
        <authorList>
            <consortium name="EnsemblMetazoa"/>
        </authorList>
    </citation>
    <scope>IDENTIFICATION</scope>
    <source>
        <strain evidence="3">Jacobina</strain>
    </source>
</reference>
<proteinExistence type="predicted"/>
<dbReference type="PROSITE" id="PS50222">
    <property type="entry name" value="EF_HAND_2"/>
    <property type="match status" value="1"/>
</dbReference>
<name>A0A1B0GKG3_LUTLO</name>
<organism evidence="3 4">
    <name type="scientific">Lutzomyia longipalpis</name>
    <name type="common">Sand fly</name>
    <dbReference type="NCBI Taxonomy" id="7200"/>
    <lineage>
        <taxon>Eukaryota</taxon>
        <taxon>Metazoa</taxon>
        <taxon>Ecdysozoa</taxon>
        <taxon>Arthropoda</taxon>
        <taxon>Hexapoda</taxon>
        <taxon>Insecta</taxon>
        <taxon>Pterygota</taxon>
        <taxon>Neoptera</taxon>
        <taxon>Endopterygota</taxon>
        <taxon>Diptera</taxon>
        <taxon>Nematocera</taxon>
        <taxon>Psychodoidea</taxon>
        <taxon>Psychodidae</taxon>
        <taxon>Lutzomyia</taxon>
        <taxon>Lutzomyia</taxon>
    </lineage>
</organism>
<dbReference type="InterPro" id="IPR002048">
    <property type="entry name" value="EF_hand_dom"/>
</dbReference>
<dbReference type="EnsemblMetazoa" id="LLOJ008517-RA">
    <property type="protein sequence ID" value="LLOJ008517-PA"/>
    <property type="gene ID" value="LLOJ008517"/>
</dbReference>
<sequence length="88" mass="10537">MLRICDIKRRLHTNICANQHKHTFRRIDRDNYYDTTEYELQHIVDTIDNFMREADLDDDGFINYQEYSAALNSVDVNINSDQTLLDDH</sequence>
<feature type="domain" description="EF-hand" evidence="2">
    <location>
        <begin position="42"/>
        <end position="77"/>
    </location>
</feature>
<evidence type="ECO:0000313" key="3">
    <source>
        <dbReference type="EnsemblMetazoa" id="LLOJ008517-PA"/>
    </source>
</evidence>
<dbReference type="AlphaFoldDB" id="A0A1B0GKG3"/>
<dbReference type="SUPFAM" id="SSF47473">
    <property type="entry name" value="EF-hand"/>
    <property type="match status" value="1"/>
</dbReference>
<dbReference type="SMART" id="SM00054">
    <property type="entry name" value="EFh"/>
    <property type="match status" value="1"/>
</dbReference>
<dbReference type="PROSITE" id="PS00018">
    <property type="entry name" value="EF_HAND_1"/>
    <property type="match status" value="1"/>
</dbReference>
<keyword evidence="4" id="KW-1185">Reference proteome</keyword>
<dbReference type="InterPro" id="IPR018247">
    <property type="entry name" value="EF_Hand_1_Ca_BS"/>
</dbReference>
<protein>
    <recommendedName>
        <fullName evidence="2">EF-hand domain-containing protein</fullName>
    </recommendedName>
</protein>
<evidence type="ECO:0000259" key="2">
    <source>
        <dbReference type="PROSITE" id="PS50222"/>
    </source>
</evidence>
<accession>A0A1B0GKG3</accession>
<dbReference type="EMBL" id="AJWK01028837">
    <property type="status" value="NOT_ANNOTATED_CDS"/>
    <property type="molecule type" value="Genomic_DNA"/>
</dbReference>
<evidence type="ECO:0000256" key="1">
    <source>
        <dbReference type="ARBA" id="ARBA00022837"/>
    </source>
</evidence>
<dbReference type="VEuPathDB" id="VectorBase:LLOJ008517"/>
<dbReference type="InterPro" id="IPR011992">
    <property type="entry name" value="EF-hand-dom_pair"/>
</dbReference>